<dbReference type="STRING" id="1246637.MTBBW1_2130036"/>
<keyword evidence="2 4" id="KW-0474">Menaquinone biosynthesis</keyword>
<dbReference type="RefSeq" id="WP_080807678.1">
    <property type="nucleotide sequence ID" value="NZ_LT828558.1"/>
</dbReference>
<dbReference type="OrthoDB" id="9810112at2"/>
<dbReference type="Pfam" id="PF02621">
    <property type="entry name" value="VitK2_biosynth"/>
    <property type="match status" value="1"/>
</dbReference>
<evidence type="ECO:0000313" key="5">
    <source>
        <dbReference type="EMBL" id="SLM30141.1"/>
    </source>
</evidence>
<accession>A0A1W1HCB8</accession>
<comment type="function">
    <text evidence="4">Catalyzes the dehydration of chorismate into 3-[(1-carboxyvinyl)oxy]benzoate, a step in the biosynthesis of menaquinone (MK, vitamin K2).</text>
</comment>
<dbReference type="AlphaFoldDB" id="A0A1W1HCB8"/>
<dbReference type="EC" id="4.2.1.151" evidence="4"/>
<comment type="similarity">
    <text evidence="4">Belongs to the MqnA/MqnD family. MqnA subfamily.</text>
</comment>
<proteinExistence type="inferred from homology"/>
<evidence type="ECO:0000313" key="6">
    <source>
        <dbReference type="Proteomes" id="UP000191931"/>
    </source>
</evidence>
<dbReference type="PANTHER" id="PTHR37690">
    <property type="entry name" value="CHORISMATE DEHYDRATASE"/>
    <property type="match status" value="1"/>
</dbReference>
<comment type="pathway">
    <text evidence="1 4">Quinol/quinone metabolism; menaquinone biosynthesis.</text>
</comment>
<dbReference type="HAMAP" id="MF_00995">
    <property type="entry name" value="MqnA"/>
    <property type="match status" value="1"/>
</dbReference>
<dbReference type="EMBL" id="FWEV01000128">
    <property type="protein sequence ID" value="SLM30141.1"/>
    <property type="molecule type" value="Genomic_DNA"/>
</dbReference>
<organism evidence="5 6">
    <name type="scientific">Desulfamplus magnetovallimortis</name>
    <dbReference type="NCBI Taxonomy" id="1246637"/>
    <lineage>
        <taxon>Bacteria</taxon>
        <taxon>Pseudomonadati</taxon>
        <taxon>Thermodesulfobacteriota</taxon>
        <taxon>Desulfobacteria</taxon>
        <taxon>Desulfobacterales</taxon>
        <taxon>Desulfobacteraceae</taxon>
        <taxon>Desulfamplus</taxon>
    </lineage>
</organism>
<dbReference type="InterPro" id="IPR003773">
    <property type="entry name" value="Menaquinone_biosynth"/>
</dbReference>
<comment type="catalytic activity">
    <reaction evidence="4">
        <text>chorismate = 3-[(1-carboxyvinyl)-oxy]benzoate + H2O</text>
        <dbReference type="Rhea" id="RHEA:40051"/>
        <dbReference type="ChEBI" id="CHEBI:15377"/>
        <dbReference type="ChEBI" id="CHEBI:29748"/>
        <dbReference type="ChEBI" id="CHEBI:76981"/>
        <dbReference type="EC" id="4.2.1.151"/>
    </reaction>
</comment>
<name>A0A1W1HCB8_9BACT</name>
<dbReference type="GO" id="GO:0009234">
    <property type="term" value="P:menaquinone biosynthetic process"/>
    <property type="evidence" value="ECO:0007669"/>
    <property type="project" value="UniProtKB-UniRule"/>
</dbReference>
<keyword evidence="3 4" id="KW-0456">Lyase</keyword>
<evidence type="ECO:0000256" key="4">
    <source>
        <dbReference type="HAMAP-Rule" id="MF_00995"/>
    </source>
</evidence>
<dbReference type="InterPro" id="IPR030868">
    <property type="entry name" value="MqnA"/>
</dbReference>
<evidence type="ECO:0000256" key="3">
    <source>
        <dbReference type="ARBA" id="ARBA00023239"/>
    </source>
</evidence>
<dbReference type="GO" id="GO:0016836">
    <property type="term" value="F:hydro-lyase activity"/>
    <property type="evidence" value="ECO:0007669"/>
    <property type="project" value="UniProtKB-UniRule"/>
</dbReference>
<evidence type="ECO:0000256" key="1">
    <source>
        <dbReference type="ARBA" id="ARBA00004863"/>
    </source>
</evidence>
<dbReference type="PANTHER" id="PTHR37690:SF1">
    <property type="entry name" value="CHORISMATE DEHYDRATASE"/>
    <property type="match status" value="1"/>
</dbReference>
<dbReference type="Proteomes" id="UP000191931">
    <property type="component" value="Unassembled WGS sequence"/>
</dbReference>
<dbReference type="CDD" id="cd13634">
    <property type="entry name" value="PBP2_Sco4506"/>
    <property type="match status" value="1"/>
</dbReference>
<dbReference type="UniPathway" id="UPA00079"/>
<sequence length="278" mass="32000">MNHKKILMGKIDYINAFPVYYGLDHGMLPKWIEMVPGPPAVLNKMIQEELLHVSPVSAAFYAMNHRKLLVLPDLSISCYGKVLSVVLMTNLSLEELHRKKVILTHDSATASALVRLVFSQKGIEPVFFTGKLRELNDVPGDVDAAMIIGDAAMTKPWEDRFLNRIDLGELWYNMTGLPFVFALWVSPENCIDRYRDELKDALTLFYESRKNGYENIDSVIESGASRLNLDKEYVRRYFELLHCNLDMRKIDGLKHFFSLLHEHGLLKEKVNLRLLDYP</sequence>
<evidence type="ECO:0000256" key="2">
    <source>
        <dbReference type="ARBA" id="ARBA00022428"/>
    </source>
</evidence>
<protein>
    <recommendedName>
        <fullName evidence="4">Chorismate dehydratase</fullName>
        <ecNumber evidence="4">4.2.1.151</ecNumber>
    </recommendedName>
    <alternativeName>
        <fullName evidence="4">Menaquinone biosynthetic enzyme MqnA</fullName>
    </alternativeName>
</protein>
<dbReference type="SUPFAM" id="SSF53850">
    <property type="entry name" value="Periplasmic binding protein-like II"/>
    <property type="match status" value="1"/>
</dbReference>
<gene>
    <name evidence="4" type="primary">mqnA</name>
    <name evidence="5" type="ORF">MTBBW1_2130036</name>
</gene>
<dbReference type="Gene3D" id="3.40.190.10">
    <property type="entry name" value="Periplasmic binding protein-like II"/>
    <property type="match status" value="2"/>
</dbReference>
<reference evidence="5 6" key="1">
    <citation type="submission" date="2017-03" db="EMBL/GenBank/DDBJ databases">
        <authorList>
            <person name="Afonso C.L."/>
            <person name="Miller P.J."/>
            <person name="Scott M.A."/>
            <person name="Spackman E."/>
            <person name="Goraichik I."/>
            <person name="Dimitrov K.M."/>
            <person name="Suarez D.L."/>
            <person name="Swayne D.E."/>
        </authorList>
    </citation>
    <scope>NUCLEOTIDE SEQUENCE [LARGE SCALE GENOMIC DNA]</scope>
    <source>
        <strain evidence="5">PRJEB14757</strain>
    </source>
</reference>
<keyword evidence="6" id="KW-1185">Reference proteome</keyword>